<sequence length="148" mass="16137">MTPIPPHTSHNPQPFDVSISSDSPHRQLEFAVRLNEDGEGGQSAPAQSRTCTCSATGHTAKFSKEEAQNHKERSPEAAPFYYPRVVAMNNLVIQAEEAAFVEIGRVEGNVESQTAKVGVARVTKEEAAKCRAAKELEKATQLPPARRK</sequence>
<feature type="region of interest" description="Disordered" evidence="1">
    <location>
        <begin position="1"/>
        <end position="24"/>
    </location>
</feature>
<evidence type="ECO:0000313" key="3">
    <source>
        <dbReference type="Proteomes" id="UP000001514"/>
    </source>
</evidence>
<proteinExistence type="predicted"/>
<reference evidence="2 3" key="1">
    <citation type="journal article" date="2011" name="Science">
        <title>The Selaginella genome identifies genetic changes associated with the evolution of vascular plants.</title>
        <authorList>
            <person name="Banks J.A."/>
            <person name="Nishiyama T."/>
            <person name="Hasebe M."/>
            <person name="Bowman J.L."/>
            <person name="Gribskov M."/>
            <person name="dePamphilis C."/>
            <person name="Albert V.A."/>
            <person name="Aono N."/>
            <person name="Aoyama T."/>
            <person name="Ambrose B.A."/>
            <person name="Ashton N.W."/>
            <person name="Axtell M.J."/>
            <person name="Barker E."/>
            <person name="Barker M.S."/>
            <person name="Bennetzen J.L."/>
            <person name="Bonawitz N.D."/>
            <person name="Chapple C."/>
            <person name="Cheng C."/>
            <person name="Correa L.G."/>
            <person name="Dacre M."/>
            <person name="DeBarry J."/>
            <person name="Dreyer I."/>
            <person name="Elias M."/>
            <person name="Engstrom E.M."/>
            <person name="Estelle M."/>
            <person name="Feng L."/>
            <person name="Finet C."/>
            <person name="Floyd S.K."/>
            <person name="Frommer W.B."/>
            <person name="Fujita T."/>
            <person name="Gramzow L."/>
            <person name="Gutensohn M."/>
            <person name="Harholt J."/>
            <person name="Hattori M."/>
            <person name="Heyl A."/>
            <person name="Hirai T."/>
            <person name="Hiwatashi Y."/>
            <person name="Ishikawa M."/>
            <person name="Iwata M."/>
            <person name="Karol K.G."/>
            <person name="Koehler B."/>
            <person name="Kolukisaoglu U."/>
            <person name="Kubo M."/>
            <person name="Kurata T."/>
            <person name="Lalonde S."/>
            <person name="Li K."/>
            <person name="Li Y."/>
            <person name="Litt A."/>
            <person name="Lyons E."/>
            <person name="Manning G."/>
            <person name="Maruyama T."/>
            <person name="Michael T.P."/>
            <person name="Mikami K."/>
            <person name="Miyazaki S."/>
            <person name="Morinaga S."/>
            <person name="Murata T."/>
            <person name="Mueller-Roeber B."/>
            <person name="Nelson D.R."/>
            <person name="Obara M."/>
            <person name="Oguri Y."/>
            <person name="Olmstead R.G."/>
            <person name="Onodera N."/>
            <person name="Petersen B.L."/>
            <person name="Pils B."/>
            <person name="Prigge M."/>
            <person name="Rensing S.A."/>
            <person name="Riano-Pachon D.M."/>
            <person name="Roberts A.W."/>
            <person name="Sato Y."/>
            <person name="Scheller H.V."/>
            <person name="Schulz B."/>
            <person name="Schulz C."/>
            <person name="Shakirov E.V."/>
            <person name="Shibagaki N."/>
            <person name="Shinohara N."/>
            <person name="Shippen D.E."/>
            <person name="Soerensen I."/>
            <person name="Sotooka R."/>
            <person name="Sugimoto N."/>
            <person name="Sugita M."/>
            <person name="Sumikawa N."/>
            <person name="Tanurdzic M."/>
            <person name="Theissen G."/>
            <person name="Ulvskov P."/>
            <person name="Wakazuki S."/>
            <person name="Weng J.K."/>
            <person name="Willats W.W."/>
            <person name="Wipf D."/>
            <person name="Wolf P.G."/>
            <person name="Yang L."/>
            <person name="Zimmer A.D."/>
            <person name="Zhu Q."/>
            <person name="Mitros T."/>
            <person name="Hellsten U."/>
            <person name="Loque D."/>
            <person name="Otillar R."/>
            <person name="Salamov A."/>
            <person name="Schmutz J."/>
            <person name="Shapiro H."/>
            <person name="Lindquist E."/>
            <person name="Lucas S."/>
            <person name="Rokhsar D."/>
            <person name="Grigoriev I.V."/>
        </authorList>
    </citation>
    <scope>NUCLEOTIDE SEQUENCE [LARGE SCALE GENOMIC DNA]</scope>
</reference>
<evidence type="ECO:0000256" key="1">
    <source>
        <dbReference type="SAM" id="MobiDB-lite"/>
    </source>
</evidence>
<evidence type="ECO:0000313" key="2">
    <source>
        <dbReference type="EMBL" id="EFJ06584.1"/>
    </source>
</evidence>
<accession>D8T9P1</accession>
<gene>
    <name evidence="2" type="ORF">SELMODRAFT_430526</name>
</gene>
<dbReference type="EMBL" id="GL377698">
    <property type="protein sequence ID" value="EFJ06584.1"/>
    <property type="molecule type" value="Genomic_DNA"/>
</dbReference>
<keyword evidence="3" id="KW-1185">Reference proteome</keyword>
<protein>
    <submittedName>
        <fullName evidence="2">Uncharacterized protein</fullName>
    </submittedName>
</protein>
<feature type="compositionally biased region" description="Polar residues" evidence="1">
    <location>
        <begin position="8"/>
        <end position="22"/>
    </location>
</feature>
<dbReference type="Gramene" id="EFJ06584">
    <property type="protein sequence ID" value="EFJ06584"/>
    <property type="gene ID" value="SELMODRAFT_430526"/>
</dbReference>
<organism evidence="3">
    <name type="scientific">Selaginella moellendorffii</name>
    <name type="common">Spikemoss</name>
    <dbReference type="NCBI Taxonomy" id="88036"/>
    <lineage>
        <taxon>Eukaryota</taxon>
        <taxon>Viridiplantae</taxon>
        <taxon>Streptophyta</taxon>
        <taxon>Embryophyta</taxon>
        <taxon>Tracheophyta</taxon>
        <taxon>Lycopodiopsida</taxon>
        <taxon>Selaginellales</taxon>
        <taxon>Selaginellaceae</taxon>
        <taxon>Selaginella</taxon>
    </lineage>
</organism>
<name>D8T9P1_SELML</name>
<dbReference type="KEGG" id="smo:SELMODRAFT_430526"/>
<dbReference type="AlphaFoldDB" id="D8T9P1"/>
<dbReference type="Proteomes" id="UP000001514">
    <property type="component" value="Unassembled WGS sequence"/>
</dbReference>
<dbReference type="HOGENOM" id="CLU_1761936_0_0_1"/>
<dbReference type="InParanoid" id="D8T9P1"/>